<keyword evidence="4 10" id="KW-0347">Helicase</keyword>
<accession>A0A3D8IQ77</accession>
<dbReference type="NCBIfam" id="NF008169">
    <property type="entry name" value="PRK10917.2-3"/>
    <property type="match status" value="1"/>
</dbReference>
<dbReference type="InterPro" id="IPR047112">
    <property type="entry name" value="RecG/Mfd"/>
</dbReference>
<dbReference type="GO" id="GO:0016787">
    <property type="term" value="F:hydrolase activity"/>
    <property type="evidence" value="ECO:0007669"/>
    <property type="project" value="UniProtKB-KW"/>
</dbReference>
<dbReference type="PANTHER" id="PTHR47964">
    <property type="entry name" value="ATP-DEPENDENT DNA HELICASE HOMOLOG RECG, CHLOROPLASTIC"/>
    <property type="match status" value="1"/>
</dbReference>
<keyword evidence="7" id="KW-0234">DNA repair</keyword>
<proteinExistence type="predicted"/>
<keyword evidence="2" id="KW-0227">DNA damage</keyword>
<dbReference type="GO" id="GO:0006281">
    <property type="term" value="P:DNA repair"/>
    <property type="evidence" value="ECO:0007669"/>
    <property type="project" value="UniProtKB-KW"/>
</dbReference>
<dbReference type="Gene3D" id="3.40.50.300">
    <property type="entry name" value="P-loop containing nucleotide triphosphate hydrolases"/>
    <property type="match status" value="2"/>
</dbReference>
<evidence type="ECO:0000256" key="3">
    <source>
        <dbReference type="ARBA" id="ARBA00022801"/>
    </source>
</evidence>
<evidence type="ECO:0000256" key="7">
    <source>
        <dbReference type="ARBA" id="ARBA00023204"/>
    </source>
</evidence>
<dbReference type="GO" id="GO:0003678">
    <property type="term" value="F:DNA helicase activity"/>
    <property type="evidence" value="ECO:0007669"/>
    <property type="project" value="TreeGrafter"/>
</dbReference>
<evidence type="ECO:0000256" key="5">
    <source>
        <dbReference type="ARBA" id="ARBA00022840"/>
    </source>
</evidence>
<dbReference type="PROSITE" id="PS51194">
    <property type="entry name" value="HELICASE_CTER"/>
    <property type="match status" value="1"/>
</dbReference>
<dbReference type="PROSITE" id="PS51192">
    <property type="entry name" value="HELICASE_ATP_BIND_1"/>
    <property type="match status" value="1"/>
</dbReference>
<comment type="caution">
    <text evidence="10">The sequence shown here is derived from an EMBL/GenBank/DDBJ whole genome shotgun (WGS) entry which is preliminary data.</text>
</comment>
<evidence type="ECO:0000256" key="2">
    <source>
        <dbReference type="ARBA" id="ARBA00022763"/>
    </source>
</evidence>
<dbReference type="InterPro" id="IPR014001">
    <property type="entry name" value="Helicase_ATP-bd"/>
</dbReference>
<dbReference type="GO" id="GO:0005524">
    <property type="term" value="F:ATP binding"/>
    <property type="evidence" value="ECO:0007669"/>
    <property type="project" value="UniProtKB-KW"/>
</dbReference>
<evidence type="ECO:0000259" key="8">
    <source>
        <dbReference type="PROSITE" id="PS51192"/>
    </source>
</evidence>
<keyword evidence="5" id="KW-0067">ATP-binding</keyword>
<evidence type="ECO:0000259" key="9">
    <source>
        <dbReference type="PROSITE" id="PS51194"/>
    </source>
</evidence>
<feature type="domain" description="Helicase C-terminal" evidence="9">
    <location>
        <begin position="486"/>
        <end position="642"/>
    </location>
</feature>
<dbReference type="CDD" id="cd04488">
    <property type="entry name" value="RecG_wedge_OBF"/>
    <property type="match status" value="1"/>
</dbReference>
<dbReference type="InterPro" id="IPR027417">
    <property type="entry name" value="P-loop_NTPase"/>
</dbReference>
<dbReference type="PANTHER" id="PTHR47964:SF1">
    <property type="entry name" value="ATP-DEPENDENT DNA HELICASE HOMOLOG RECG, CHLOROPLASTIC"/>
    <property type="match status" value="1"/>
</dbReference>
<dbReference type="SUPFAM" id="SSF52540">
    <property type="entry name" value="P-loop containing nucleoside triphosphate hydrolases"/>
    <property type="match status" value="1"/>
</dbReference>
<keyword evidence="1" id="KW-0547">Nucleotide-binding</keyword>
<dbReference type="Pfam" id="PF00271">
    <property type="entry name" value="Helicase_C"/>
    <property type="match status" value="1"/>
</dbReference>
<dbReference type="AlphaFoldDB" id="A0A3D8IQ77"/>
<dbReference type="InterPro" id="IPR001650">
    <property type="entry name" value="Helicase_C-like"/>
</dbReference>
<keyword evidence="11" id="KW-1185">Reference proteome</keyword>
<evidence type="ECO:0000256" key="1">
    <source>
        <dbReference type="ARBA" id="ARBA00022741"/>
    </source>
</evidence>
<evidence type="ECO:0000313" key="11">
    <source>
        <dbReference type="Proteomes" id="UP000256514"/>
    </source>
</evidence>
<dbReference type="GO" id="GO:0003677">
    <property type="term" value="F:DNA binding"/>
    <property type="evidence" value="ECO:0007669"/>
    <property type="project" value="UniProtKB-KW"/>
</dbReference>
<evidence type="ECO:0000256" key="6">
    <source>
        <dbReference type="ARBA" id="ARBA00023125"/>
    </source>
</evidence>
<dbReference type="Pfam" id="PF00270">
    <property type="entry name" value="DEAD"/>
    <property type="match status" value="1"/>
</dbReference>
<evidence type="ECO:0000313" key="10">
    <source>
        <dbReference type="EMBL" id="RDU67437.1"/>
    </source>
</evidence>
<dbReference type="Proteomes" id="UP000256514">
    <property type="component" value="Unassembled WGS sequence"/>
</dbReference>
<dbReference type="InterPro" id="IPR011545">
    <property type="entry name" value="DEAD/DEAH_box_helicase_dom"/>
</dbReference>
<dbReference type="SUPFAM" id="SSF50249">
    <property type="entry name" value="Nucleic acid-binding proteins"/>
    <property type="match status" value="1"/>
</dbReference>
<protein>
    <submittedName>
        <fullName evidence="10">ATP-dependent DNA helicase RecG</fullName>
    </submittedName>
</protein>
<name>A0A3D8IQ77_9HELI</name>
<dbReference type="InterPro" id="IPR012340">
    <property type="entry name" value="NA-bd_OB-fold"/>
</dbReference>
<keyword evidence="3" id="KW-0378">Hydrolase</keyword>
<dbReference type="SMART" id="SM00490">
    <property type="entry name" value="HELICc"/>
    <property type="match status" value="1"/>
</dbReference>
<gene>
    <name evidence="10" type="ORF">CQA54_04655</name>
</gene>
<evidence type="ECO:0000256" key="4">
    <source>
        <dbReference type="ARBA" id="ARBA00022806"/>
    </source>
</evidence>
<organism evidence="10 11">
    <name type="scientific">Helicobacter equorum</name>
    <dbReference type="NCBI Taxonomy" id="361872"/>
    <lineage>
        <taxon>Bacteria</taxon>
        <taxon>Pseudomonadati</taxon>
        <taxon>Campylobacterota</taxon>
        <taxon>Epsilonproteobacteria</taxon>
        <taxon>Campylobacterales</taxon>
        <taxon>Helicobacteraceae</taxon>
        <taxon>Helicobacter</taxon>
    </lineage>
</organism>
<reference evidence="10 11" key="1">
    <citation type="submission" date="2018-04" db="EMBL/GenBank/DDBJ databases">
        <title>Novel Campyloabacter and Helicobacter Species and Strains.</title>
        <authorList>
            <person name="Mannion A.J."/>
            <person name="Shen Z."/>
            <person name="Fox J.G."/>
        </authorList>
    </citation>
    <scope>NUCLEOTIDE SEQUENCE [LARGE SCALE GENOMIC DNA]</scope>
    <source>
        <strain evidence="10 11">MIT 12-6600</strain>
    </source>
</reference>
<dbReference type="EMBL" id="NXLT01000003">
    <property type="protein sequence ID" value="RDU67437.1"/>
    <property type="molecule type" value="Genomic_DNA"/>
</dbReference>
<dbReference type="SMART" id="SM00487">
    <property type="entry name" value="DEXDc"/>
    <property type="match status" value="1"/>
</dbReference>
<dbReference type="OrthoDB" id="9804325at2"/>
<keyword evidence="6" id="KW-0238">DNA-binding</keyword>
<sequence length="680" mass="77277">MQTESWIWHDTLQTKQGSSLDFLQQAKLQHILSFLASSKSAHTQISQIPDIDFSKLTDIHTLFDLILNPPKNYQNKTLLPTLTHNAIGAVRVEITQSTKAGFGKKTYLKILAHCLDFTQTLYMTLFHPKPFMYKNFAEGAQCVVYGKLEQKGAIWTITQPKIIHDFGAITLEFKTTPAKNKILNTLCALITHDTLRQCGIIEPYVSAIYEIFHPTQEFVRAFAHHNGYFGVYQEALKFVEIWHHILRLRTKNLHFQASFICNGDAKAFIDSLPFTLTQGQHEAIKSIAKDLSSHTATRRLIMGDVGCGKTIVILSAVMMTYPHKSILMAPTSILAKQLYEEAKKFLPPYIKIQLITAQTKDISHTPKHTQSRLFAQTTHSDTAHDTEMFDADFIIGTQAILYRDFDYTKFALVMSDEQHRFGTNQRHKLEKMFSTTTRTKPHILQFSATPIPRTFAMIQTHYIQHTIIKDLPFKKDIQTSIIGKRDFPKLLVHLQNEFTKGHQAIIIYPLVEESQHIEYLSLSQGQEFWLKHFEGVYVTSGKDKQKEEVLEEFAQKGNLLLATTVVEVGISLPKLSTIIIVAPERLGLATLHQLRGRVSRNGLKGYCFLYTNTKDTARLESFAKTLNGFEIAQLDLKNRNSGDLLSGTKQSGNEFKFFDPSSDEHILSKVNALIDSQTSV</sequence>
<feature type="domain" description="Helicase ATP-binding" evidence="8">
    <location>
        <begin position="290"/>
        <end position="468"/>
    </location>
</feature>